<dbReference type="AlphaFoldDB" id="A0A0S7BBN7"/>
<feature type="transmembrane region" description="Helical" evidence="1">
    <location>
        <begin position="144"/>
        <end position="162"/>
    </location>
</feature>
<feature type="transmembrane region" description="Helical" evidence="1">
    <location>
        <begin position="297"/>
        <end position="316"/>
    </location>
</feature>
<dbReference type="SMART" id="SM00014">
    <property type="entry name" value="acidPPc"/>
    <property type="match status" value="1"/>
</dbReference>
<feature type="transmembrane region" description="Helical" evidence="1">
    <location>
        <begin position="33"/>
        <end position="59"/>
    </location>
</feature>
<evidence type="ECO:0000313" key="4">
    <source>
        <dbReference type="Proteomes" id="UP000055060"/>
    </source>
</evidence>
<dbReference type="InterPro" id="IPR000326">
    <property type="entry name" value="PAP2/HPO"/>
</dbReference>
<reference evidence="3" key="1">
    <citation type="submission" date="2015-07" db="EMBL/GenBank/DDBJ databases">
        <title>Draft Genome Sequences of Anaerolinea thermolimosa IMO-1, Bellilinea caldifistulae GOMI-1, Leptolinea tardivitalis YMTK-2, Levilinea saccharolytica KIBI-1,Longilinea arvoryzae KOME-1, Previously Described as Members of the Anaerolineaceae (Chloroflexi).</title>
        <authorList>
            <person name="Sekiguchi Y."/>
            <person name="Ohashi A."/>
            <person name="Matsuura N."/>
            <person name="Tourlousse M.D."/>
        </authorList>
    </citation>
    <scope>NUCLEOTIDE SEQUENCE [LARGE SCALE GENOMIC DNA]</scope>
    <source>
        <strain evidence="3">KOME-1</strain>
    </source>
</reference>
<dbReference type="EMBL" id="DF967972">
    <property type="protein sequence ID" value="GAP15228.1"/>
    <property type="molecule type" value="Genomic_DNA"/>
</dbReference>
<dbReference type="Pfam" id="PF01569">
    <property type="entry name" value="PAP2"/>
    <property type="match status" value="1"/>
</dbReference>
<dbReference type="STRING" id="360412.LARV_03012"/>
<gene>
    <name evidence="3" type="ORF">LARV_03012</name>
</gene>
<dbReference type="SUPFAM" id="SSF48317">
    <property type="entry name" value="Acid phosphatase/Vanadium-dependent haloperoxidase"/>
    <property type="match status" value="1"/>
</dbReference>
<accession>A0A0S7BBN7</accession>
<keyword evidence="4" id="KW-1185">Reference proteome</keyword>
<dbReference type="InterPro" id="IPR036938">
    <property type="entry name" value="PAP2/HPO_sf"/>
</dbReference>
<sequence>MFALTSVNLFFQNLGSWLAGPMKAFSFLGQQEFAILLLPAIYWCWDSALGFRLGFVLMLSNGLNNVLKLVFHAPRPYWINPEVKAISVESSFGLPSGHAQNAVALWGRLAAALRRKWMTWLAVFLILMIGLSRLYLGVHFLTDVLAGWLIGGLLLWLVVLLDEPVTAWLGQKPVGIQILWATVAAFMLILLSVVARLALGAWQVPDLWVTNAGLQTQGQTVEPLKLDGIFTAAGTWWGLTCGYAWFTRRYGRFDAGGAWEKRGLRFSIGLIVLIVLYAGLSRLLPQSPDGLGFTLRFLRYAALGGWVSAGAPWLFLRIKLASPYPAKSNV</sequence>
<feature type="transmembrane region" description="Helical" evidence="1">
    <location>
        <begin position="228"/>
        <end position="246"/>
    </location>
</feature>
<feature type="transmembrane region" description="Helical" evidence="1">
    <location>
        <begin position="266"/>
        <end position="285"/>
    </location>
</feature>
<feature type="transmembrane region" description="Helical" evidence="1">
    <location>
        <begin position="117"/>
        <end position="138"/>
    </location>
</feature>
<dbReference type="RefSeq" id="WP_172797892.1">
    <property type="nucleotide sequence ID" value="NZ_DF967972.1"/>
</dbReference>
<evidence type="ECO:0000256" key="1">
    <source>
        <dbReference type="SAM" id="Phobius"/>
    </source>
</evidence>
<dbReference type="Gene3D" id="1.20.144.10">
    <property type="entry name" value="Phosphatidic acid phosphatase type 2/haloperoxidase"/>
    <property type="match status" value="1"/>
</dbReference>
<organism evidence="3">
    <name type="scientific">Longilinea arvoryzae</name>
    <dbReference type="NCBI Taxonomy" id="360412"/>
    <lineage>
        <taxon>Bacteria</taxon>
        <taxon>Bacillati</taxon>
        <taxon>Chloroflexota</taxon>
        <taxon>Anaerolineae</taxon>
        <taxon>Anaerolineales</taxon>
        <taxon>Anaerolineaceae</taxon>
        <taxon>Longilinea</taxon>
    </lineage>
</organism>
<dbReference type="Proteomes" id="UP000055060">
    <property type="component" value="Unassembled WGS sequence"/>
</dbReference>
<evidence type="ECO:0000259" key="2">
    <source>
        <dbReference type="SMART" id="SM00014"/>
    </source>
</evidence>
<feature type="transmembrane region" description="Helical" evidence="1">
    <location>
        <begin position="174"/>
        <end position="199"/>
    </location>
</feature>
<keyword evidence="1" id="KW-0812">Transmembrane</keyword>
<protein>
    <submittedName>
        <fullName evidence="3">PAP2 superfamily</fullName>
    </submittedName>
</protein>
<proteinExistence type="predicted"/>
<keyword evidence="1" id="KW-1133">Transmembrane helix</keyword>
<keyword evidence="1" id="KW-0472">Membrane</keyword>
<evidence type="ECO:0000313" key="3">
    <source>
        <dbReference type="EMBL" id="GAP15228.1"/>
    </source>
</evidence>
<feature type="domain" description="Phosphatidic acid phosphatase type 2/haloperoxidase" evidence="2">
    <location>
        <begin position="48"/>
        <end position="159"/>
    </location>
</feature>
<name>A0A0S7BBN7_9CHLR</name>
<dbReference type="PANTHER" id="PTHR14969">
    <property type="entry name" value="SPHINGOSINE-1-PHOSPHATE PHOSPHOHYDROLASE"/>
    <property type="match status" value="1"/>
</dbReference>
<dbReference type="PANTHER" id="PTHR14969:SF13">
    <property type="entry name" value="AT30094P"/>
    <property type="match status" value="1"/>
</dbReference>